<comment type="caution">
    <text evidence="2">The sequence shown here is derived from an EMBL/GenBank/DDBJ whole genome shotgun (WGS) entry which is preliminary data.</text>
</comment>
<feature type="transmembrane region" description="Helical" evidence="1">
    <location>
        <begin position="110"/>
        <end position="131"/>
    </location>
</feature>
<proteinExistence type="predicted"/>
<keyword evidence="1" id="KW-0812">Transmembrane</keyword>
<feature type="transmembrane region" description="Helical" evidence="1">
    <location>
        <begin position="20"/>
        <end position="39"/>
    </location>
</feature>
<evidence type="ECO:0000313" key="2">
    <source>
        <dbReference type="EMBL" id="GAA1557160.1"/>
    </source>
</evidence>
<dbReference type="EMBL" id="BAAANC010000004">
    <property type="protein sequence ID" value="GAA1557160.1"/>
    <property type="molecule type" value="Genomic_DNA"/>
</dbReference>
<feature type="transmembrane region" description="Helical" evidence="1">
    <location>
        <begin position="137"/>
        <end position="156"/>
    </location>
</feature>
<feature type="transmembrane region" description="Helical" evidence="1">
    <location>
        <begin position="75"/>
        <end position="98"/>
    </location>
</feature>
<gene>
    <name evidence="2" type="ORF">GCM10009741_72360</name>
</gene>
<evidence type="ECO:0000256" key="1">
    <source>
        <dbReference type="SAM" id="Phobius"/>
    </source>
</evidence>
<keyword evidence="1" id="KW-0472">Membrane</keyword>
<accession>A0ABN2CEA8</accession>
<evidence type="ECO:0008006" key="4">
    <source>
        <dbReference type="Google" id="ProtNLM"/>
    </source>
</evidence>
<keyword evidence="1" id="KW-1133">Transmembrane helix</keyword>
<feature type="transmembrane region" description="Helical" evidence="1">
    <location>
        <begin position="51"/>
        <end position="69"/>
    </location>
</feature>
<evidence type="ECO:0000313" key="3">
    <source>
        <dbReference type="Proteomes" id="UP001500363"/>
    </source>
</evidence>
<dbReference type="RefSeq" id="WP_344182421.1">
    <property type="nucleotide sequence ID" value="NZ_BAAANC010000004.1"/>
</dbReference>
<reference evidence="2 3" key="1">
    <citation type="journal article" date="2019" name="Int. J. Syst. Evol. Microbiol.">
        <title>The Global Catalogue of Microorganisms (GCM) 10K type strain sequencing project: providing services to taxonomists for standard genome sequencing and annotation.</title>
        <authorList>
            <consortium name="The Broad Institute Genomics Platform"/>
            <consortium name="The Broad Institute Genome Sequencing Center for Infectious Disease"/>
            <person name="Wu L."/>
            <person name="Ma J."/>
        </authorList>
    </citation>
    <scope>NUCLEOTIDE SEQUENCE [LARGE SCALE GENOMIC DNA]</scope>
    <source>
        <strain evidence="2 3">JCM 14303</strain>
    </source>
</reference>
<name>A0ABN2CEA8_9ACTN</name>
<keyword evidence="3" id="KW-1185">Reference proteome</keyword>
<dbReference type="Proteomes" id="UP001500363">
    <property type="component" value="Unassembled WGS sequence"/>
</dbReference>
<protein>
    <recommendedName>
        <fullName evidence="4">DUF308 domain-containing protein</fullName>
    </recommendedName>
</protein>
<organism evidence="2 3">
    <name type="scientific">Kribbella lupini</name>
    <dbReference type="NCBI Taxonomy" id="291602"/>
    <lineage>
        <taxon>Bacteria</taxon>
        <taxon>Bacillati</taxon>
        <taxon>Actinomycetota</taxon>
        <taxon>Actinomycetes</taxon>
        <taxon>Propionibacteriales</taxon>
        <taxon>Kribbellaceae</taxon>
        <taxon>Kribbella</taxon>
    </lineage>
</organism>
<sequence>MNGFRWIGGGTLIVLIDLRLSGFDVLVDLVGWALIYVGLRAVWRLDNALRIACGFAFLGAVFAVAELAFGALATMFASAVALVCVAVAVCTALMRVAGRRGEPAIERWARVLRSALVVVTLSGLALSPLMLGTYLGPALVLAAVTAVVVVASYVLLLMDRRVAGISTVSSQSIT</sequence>